<feature type="compositionally biased region" description="Basic and acidic residues" evidence="1">
    <location>
        <begin position="25"/>
        <end position="35"/>
    </location>
</feature>
<feature type="compositionally biased region" description="Polar residues" evidence="1">
    <location>
        <begin position="467"/>
        <end position="478"/>
    </location>
</feature>
<protein>
    <submittedName>
        <fullName evidence="2">Uncharacterized protein</fullName>
    </submittedName>
</protein>
<dbReference type="AlphaFoldDB" id="A0A812X9J4"/>
<proteinExistence type="predicted"/>
<name>A0A812X9J4_9DINO</name>
<sequence>AAAIVEKDRINKRKTHGGRRGFKVAKAEAARKDDAGDGASQGEHGHHDDHVQGHDDDGDVDEGAPAKKAPKRNGRLNKLMKKGGDAASSSNANAAPKKEKAPGAKNSKPHPPKVSPQKSKASSKRLERALKNFEYLKKEDLPGLHFPDELKKQSFTAYESGMKEKRGSSTASGIGIILRAESFYVKQVLQHVEGAIQMDGKGKAMIVAGTNCTSSMGFPCAPRYPNCKLRQCYALVIHLIDFMTEFLDHNDIKRSRDLDAVEMFCGVASIVKAFRQGYDRGRDEVLECLILRWLAMPWLWKLYQKLTPEVKDAIKKRKRLSDHEMVKDPGGDWSHADLATLKTFLEEAITEGDFHPNGDLPFALSVIPLSLVLVIFIAAETLGDNAFAETQLDEPVGDQKPSVLSLPETRVQTTESPGLEKAPKKDALPSSKSRRKAGAAKATAAKESQGNGTPKQTISSEPPALDQIQNGKGLNQEPQGDLPAQATAKESRGNESPKQPISSDPPGPKSSAPVVEQPPAGKAEGHLVAHGRGEPKHVDSQETLPMHRGHSVVSEFQKAMLSTQMTDPVLDMAQNLRAQGQLGQLQMVIPNDETCLDMQQSPGKLCEWVYRHGDAEASTRAFEVLKWTRLVAGKYDGAFEAQDSGNGPCARELHDTCLSMLSLQKEYEEAKAQFLKCGKVIVAVGSAKKMKEQEKQQTAEVLKSKMEQIDKWVSQKLDEKDLSQQEVCKKLDEHIATFSEALLKLLRNAETEFQSTSTSLPEDDESALCKDLENQLNMQLQEEDMPPAASVPGNGDDAPPPPKTSWQQQGVRAAMQRLDTSEIEAAVDVKQAPVPPAEPSAPALQKVMKPEPDREFKTEEERLAWEAKEAKRLKHNARVRFDSPDCPPIVLDKLGELEGQPNRLKTLAVWFQQWLEAGEDWANTQLVIEATRVNQENYAAKEVMKSFKTLCDQYGKKVAEGIRQRKYAKEKSRDPRVDPKPYHMEHPDGIEDVLGMLGAGRSNSAESLTGGEKNPNKAERGKVSKVAPNSVARTEKAKANHQEELDKHKNAFTRIKGELEGLYSIHNNTKDADMSESVRNEINGLIERSDSLVTTFSGAMKPLKMILEPLRQIEPCTCMYMKTHMVYCKQISISRSRQRYQAPETRVHVLIHV</sequence>
<feature type="region of interest" description="Disordered" evidence="1">
    <location>
        <begin position="966"/>
        <end position="988"/>
    </location>
</feature>
<accession>A0A812X9J4</accession>
<gene>
    <name evidence="2" type="ORF">SNEC2469_LOCUS20922</name>
</gene>
<feature type="compositionally biased region" description="Polar residues" evidence="1">
    <location>
        <begin position="449"/>
        <end position="460"/>
    </location>
</feature>
<comment type="caution">
    <text evidence="2">The sequence shown here is derived from an EMBL/GenBank/DDBJ whole genome shotgun (WGS) entry which is preliminary data.</text>
</comment>
<dbReference type="EMBL" id="CAJNJA010036808">
    <property type="protein sequence ID" value="CAE7724934.1"/>
    <property type="molecule type" value="Genomic_DNA"/>
</dbReference>
<feature type="compositionally biased region" description="Basic residues" evidence="1">
    <location>
        <begin position="68"/>
        <end position="81"/>
    </location>
</feature>
<feature type="compositionally biased region" description="Low complexity" evidence="1">
    <location>
        <begin position="439"/>
        <end position="448"/>
    </location>
</feature>
<feature type="region of interest" description="Disordered" evidence="1">
    <location>
        <begin position="832"/>
        <end position="854"/>
    </location>
</feature>
<evidence type="ECO:0000313" key="3">
    <source>
        <dbReference type="Proteomes" id="UP000601435"/>
    </source>
</evidence>
<feature type="compositionally biased region" description="Basic residues" evidence="1">
    <location>
        <begin position="10"/>
        <end position="23"/>
    </location>
</feature>
<dbReference type="Proteomes" id="UP000601435">
    <property type="component" value="Unassembled WGS sequence"/>
</dbReference>
<feature type="compositionally biased region" description="Basic and acidic residues" evidence="1">
    <location>
        <begin position="1033"/>
        <end position="1043"/>
    </location>
</feature>
<feature type="compositionally biased region" description="Basic and acidic residues" evidence="1">
    <location>
        <begin position="523"/>
        <end position="540"/>
    </location>
</feature>
<feature type="region of interest" description="Disordered" evidence="1">
    <location>
        <begin position="785"/>
        <end position="806"/>
    </location>
</feature>
<reference evidence="2" key="1">
    <citation type="submission" date="2021-02" db="EMBL/GenBank/DDBJ databases">
        <authorList>
            <person name="Dougan E. K."/>
            <person name="Rhodes N."/>
            <person name="Thang M."/>
            <person name="Chan C."/>
        </authorList>
    </citation>
    <scope>NUCLEOTIDE SEQUENCE</scope>
</reference>
<evidence type="ECO:0000313" key="2">
    <source>
        <dbReference type="EMBL" id="CAE7724934.1"/>
    </source>
</evidence>
<feature type="region of interest" description="Disordered" evidence="1">
    <location>
        <begin position="393"/>
        <end position="546"/>
    </location>
</feature>
<feature type="compositionally biased region" description="Low complexity" evidence="1">
    <location>
        <begin position="85"/>
        <end position="95"/>
    </location>
</feature>
<feature type="compositionally biased region" description="Basic and acidic residues" evidence="1">
    <location>
        <begin position="43"/>
        <end position="55"/>
    </location>
</feature>
<dbReference type="OrthoDB" id="477479at2759"/>
<feature type="region of interest" description="Disordered" evidence="1">
    <location>
        <begin position="1"/>
        <end position="124"/>
    </location>
</feature>
<evidence type="ECO:0000256" key="1">
    <source>
        <dbReference type="SAM" id="MobiDB-lite"/>
    </source>
</evidence>
<feature type="region of interest" description="Disordered" evidence="1">
    <location>
        <begin position="1001"/>
        <end position="1043"/>
    </location>
</feature>
<organism evidence="2 3">
    <name type="scientific">Symbiodinium necroappetens</name>
    <dbReference type="NCBI Taxonomy" id="1628268"/>
    <lineage>
        <taxon>Eukaryota</taxon>
        <taxon>Sar</taxon>
        <taxon>Alveolata</taxon>
        <taxon>Dinophyceae</taxon>
        <taxon>Suessiales</taxon>
        <taxon>Symbiodiniaceae</taxon>
        <taxon>Symbiodinium</taxon>
    </lineage>
</organism>
<keyword evidence="3" id="KW-1185">Reference proteome</keyword>
<feature type="non-terminal residue" evidence="2">
    <location>
        <position position="1"/>
    </location>
</feature>